<dbReference type="Gramene" id="Mp1g24340.1">
    <property type="protein sequence ID" value="Mp1g24340.1.cds1"/>
    <property type="gene ID" value="Mp1g24340"/>
</dbReference>
<gene>
    <name evidence="1" type="ORF">MARPO_0061s0087</name>
</gene>
<sequence>MLPSLQPRVAFAFPESIDASLCHTVTASLDSSKTTCELDDRFDRFRLRSESHLLLRTVIPYPLLYRPVRLCVTGKSTPRWPRFPEHSCPYVFFSFFGKSPRLRSTVPVSHGRIQIGCKTSRSQVFFPSATL</sequence>
<dbReference type="AlphaFoldDB" id="A0A2R6WSK4"/>
<dbReference type="EMBL" id="KZ772733">
    <property type="protein sequence ID" value="PTQ36835.1"/>
    <property type="molecule type" value="Genomic_DNA"/>
</dbReference>
<evidence type="ECO:0000313" key="2">
    <source>
        <dbReference type="Proteomes" id="UP000244005"/>
    </source>
</evidence>
<name>A0A2R6WSK4_MARPO</name>
<keyword evidence="2" id="KW-1185">Reference proteome</keyword>
<organism evidence="1 2">
    <name type="scientific">Marchantia polymorpha</name>
    <name type="common">Common liverwort</name>
    <name type="synonym">Marchantia aquatica</name>
    <dbReference type="NCBI Taxonomy" id="3197"/>
    <lineage>
        <taxon>Eukaryota</taxon>
        <taxon>Viridiplantae</taxon>
        <taxon>Streptophyta</taxon>
        <taxon>Embryophyta</taxon>
        <taxon>Marchantiophyta</taxon>
        <taxon>Marchantiopsida</taxon>
        <taxon>Marchantiidae</taxon>
        <taxon>Marchantiales</taxon>
        <taxon>Marchantiaceae</taxon>
        <taxon>Marchantia</taxon>
    </lineage>
</organism>
<accession>A0A2R6WSK4</accession>
<protein>
    <submittedName>
        <fullName evidence="1">Uncharacterized protein</fullName>
    </submittedName>
</protein>
<evidence type="ECO:0000313" key="1">
    <source>
        <dbReference type="EMBL" id="PTQ36835.1"/>
    </source>
</evidence>
<reference evidence="2" key="1">
    <citation type="journal article" date="2017" name="Cell">
        <title>Insights into land plant evolution garnered from the Marchantia polymorpha genome.</title>
        <authorList>
            <person name="Bowman J.L."/>
            <person name="Kohchi T."/>
            <person name="Yamato K.T."/>
            <person name="Jenkins J."/>
            <person name="Shu S."/>
            <person name="Ishizaki K."/>
            <person name="Yamaoka S."/>
            <person name="Nishihama R."/>
            <person name="Nakamura Y."/>
            <person name="Berger F."/>
            <person name="Adam C."/>
            <person name="Aki S.S."/>
            <person name="Althoff F."/>
            <person name="Araki T."/>
            <person name="Arteaga-Vazquez M.A."/>
            <person name="Balasubrmanian S."/>
            <person name="Barry K."/>
            <person name="Bauer D."/>
            <person name="Boehm C.R."/>
            <person name="Briginshaw L."/>
            <person name="Caballero-Perez J."/>
            <person name="Catarino B."/>
            <person name="Chen F."/>
            <person name="Chiyoda S."/>
            <person name="Chovatia M."/>
            <person name="Davies K.M."/>
            <person name="Delmans M."/>
            <person name="Demura T."/>
            <person name="Dierschke T."/>
            <person name="Dolan L."/>
            <person name="Dorantes-Acosta A.E."/>
            <person name="Eklund D.M."/>
            <person name="Florent S.N."/>
            <person name="Flores-Sandoval E."/>
            <person name="Fujiyama A."/>
            <person name="Fukuzawa H."/>
            <person name="Galik B."/>
            <person name="Grimanelli D."/>
            <person name="Grimwood J."/>
            <person name="Grossniklaus U."/>
            <person name="Hamada T."/>
            <person name="Haseloff J."/>
            <person name="Hetherington A.J."/>
            <person name="Higo A."/>
            <person name="Hirakawa Y."/>
            <person name="Hundley H.N."/>
            <person name="Ikeda Y."/>
            <person name="Inoue K."/>
            <person name="Inoue S.I."/>
            <person name="Ishida S."/>
            <person name="Jia Q."/>
            <person name="Kakita M."/>
            <person name="Kanazawa T."/>
            <person name="Kawai Y."/>
            <person name="Kawashima T."/>
            <person name="Kennedy M."/>
            <person name="Kinose K."/>
            <person name="Kinoshita T."/>
            <person name="Kohara Y."/>
            <person name="Koide E."/>
            <person name="Komatsu K."/>
            <person name="Kopischke S."/>
            <person name="Kubo M."/>
            <person name="Kyozuka J."/>
            <person name="Lagercrantz U."/>
            <person name="Lin S.S."/>
            <person name="Lindquist E."/>
            <person name="Lipzen A.M."/>
            <person name="Lu C.W."/>
            <person name="De Luna E."/>
            <person name="Martienssen R.A."/>
            <person name="Minamino N."/>
            <person name="Mizutani M."/>
            <person name="Mizutani M."/>
            <person name="Mochizuki N."/>
            <person name="Monte I."/>
            <person name="Mosher R."/>
            <person name="Nagasaki H."/>
            <person name="Nakagami H."/>
            <person name="Naramoto S."/>
            <person name="Nishitani K."/>
            <person name="Ohtani M."/>
            <person name="Okamoto T."/>
            <person name="Okumura M."/>
            <person name="Phillips J."/>
            <person name="Pollak B."/>
            <person name="Reinders A."/>
            <person name="Rovekamp M."/>
            <person name="Sano R."/>
            <person name="Sawa S."/>
            <person name="Schmid M.W."/>
            <person name="Shirakawa M."/>
            <person name="Solano R."/>
            <person name="Spunde A."/>
            <person name="Suetsugu N."/>
            <person name="Sugano S."/>
            <person name="Sugiyama A."/>
            <person name="Sun R."/>
            <person name="Suzuki Y."/>
            <person name="Takenaka M."/>
            <person name="Takezawa D."/>
            <person name="Tomogane H."/>
            <person name="Tsuzuki M."/>
            <person name="Ueda T."/>
            <person name="Umeda M."/>
            <person name="Ward J.M."/>
            <person name="Watanabe Y."/>
            <person name="Yazaki K."/>
            <person name="Yokoyama R."/>
            <person name="Yoshitake Y."/>
            <person name="Yotsui I."/>
            <person name="Zachgo S."/>
            <person name="Schmutz J."/>
        </authorList>
    </citation>
    <scope>NUCLEOTIDE SEQUENCE [LARGE SCALE GENOMIC DNA]</scope>
    <source>
        <strain evidence="2">Tak-1</strain>
    </source>
</reference>
<dbReference type="Proteomes" id="UP000244005">
    <property type="component" value="Unassembled WGS sequence"/>
</dbReference>
<proteinExistence type="predicted"/>